<dbReference type="Pfam" id="PF20239">
    <property type="entry name" value="DUF6596"/>
    <property type="match status" value="1"/>
</dbReference>
<dbReference type="InterPro" id="IPR046531">
    <property type="entry name" value="DUF6596"/>
</dbReference>
<dbReference type="NCBIfam" id="TIGR02937">
    <property type="entry name" value="sigma70-ECF"/>
    <property type="match status" value="1"/>
</dbReference>
<dbReference type="InterPro" id="IPR013325">
    <property type="entry name" value="RNA_pol_sigma_r2"/>
</dbReference>
<dbReference type="Pfam" id="PF08281">
    <property type="entry name" value="Sigma70_r4_2"/>
    <property type="match status" value="1"/>
</dbReference>
<dbReference type="GO" id="GO:0006352">
    <property type="term" value="P:DNA-templated transcription initiation"/>
    <property type="evidence" value="ECO:0007669"/>
    <property type="project" value="InterPro"/>
</dbReference>
<accession>A0A840TIV7</accession>
<reference evidence="4 5" key="1">
    <citation type="submission" date="2020-08" db="EMBL/GenBank/DDBJ databases">
        <title>Genomic Encyclopedia of Type Strains, Phase IV (KMG-IV): sequencing the most valuable type-strain genomes for metagenomic binning, comparative biology and taxonomic classification.</title>
        <authorList>
            <person name="Goeker M."/>
        </authorList>
    </citation>
    <scope>NUCLEOTIDE SEQUENCE [LARGE SCALE GENOMIC DNA]</scope>
    <source>
        <strain evidence="4 5">DSM 105074</strain>
    </source>
</reference>
<dbReference type="PANTHER" id="PTHR47756">
    <property type="entry name" value="BLL6612 PROTEIN-RELATED"/>
    <property type="match status" value="1"/>
</dbReference>
<evidence type="ECO:0000259" key="2">
    <source>
        <dbReference type="Pfam" id="PF08281"/>
    </source>
</evidence>
<evidence type="ECO:0000313" key="4">
    <source>
        <dbReference type="EMBL" id="MBB5283301.1"/>
    </source>
</evidence>
<dbReference type="InterPro" id="IPR036388">
    <property type="entry name" value="WH-like_DNA-bd_sf"/>
</dbReference>
<dbReference type="Proteomes" id="UP000557307">
    <property type="component" value="Unassembled WGS sequence"/>
</dbReference>
<name>A0A840TIV7_9BACT</name>
<dbReference type="RefSeq" id="WP_184172578.1">
    <property type="nucleotide sequence ID" value="NZ_JACHGF010000002.1"/>
</dbReference>
<dbReference type="SUPFAM" id="SSF88946">
    <property type="entry name" value="Sigma2 domain of RNA polymerase sigma factors"/>
    <property type="match status" value="1"/>
</dbReference>
<dbReference type="PANTHER" id="PTHR47756:SF2">
    <property type="entry name" value="BLL6612 PROTEIN"/>
    <property type="match status" value="1"/>
</dbReference>
<proteinExistence type="predicted"/>
<dbReference type="InterPro" id="IPR013324">
    <property type="entry name" value="RNA_pol_sigma_r3/r4-like"/>
</dbReference>
<evidence type="ECO:0000259" key="3">
    <source>
        <dbReference type="Pfam" id="PF20239"/>
    </source>
</evidence>
<evidence type="ECO:0000313" key="5">
    <source>
        <dbReference type="Proteomes" id="UP000557307"/>
    </source>
</evidence>
<dbReference type="EMBL" id="JACHGF010000002">
    <property type="protein sequence ID" value="MBB5283301.1"/>
    <property type="molecule type" value="Genomic_DNA"/>
</dbReference>
<comment type="caution">
    <text evidence="4">The sequence shown here is derived from an EMBL/GenBank/DDBJ whole genome shotgun (WGS) entry which is preliminary data.</text>
</comment>
<dbReference type="InterPro" id="IPR007627">
    <property type="entry name" value="RNA_pol_sigma70_r2"/>
</dbReference>
<organism evidence="4 5">
    <name type="scientific">Rhabdobacter roseus</name>
    <dbReference type="NCBI Taxonomy" id="1655419"/>
    <lineage>
        <taxon>Bacteria</taxon>
        <taxon>Pseudomonadati</taxon>
        <taxon>Bacteroidota</taxon>
        <taxon>Cytophagia</taxon>
        <taxon>Cytophagales</taxon>
        <taxon>Cytophagaceae</taxon>
        <taxon>Rhabdobacter</taxon>
    </lineage>
</organism>
<feature type="domain" description="RNA polymerase sigma-70 region 2" evidence="1">
    <location>
        <begin position="10"/>
        <end position="78"/>
    </location>
</feature>
<dbReference type="Gene3D" id="1.10.10.10">
    <property type="entry name" value="Winged helix-like DNA-binding domain superfamily/Winged helix DNA-binding domain"/>
    <property type="match status" value="1"/>
</dbReference>
<evidence type="ECO:0000259" key="1">
    <source>
        <dbReference type="Pfam" id="PF04542"/>
    </source>
</evidence>
<dbReference type="Pfam" id="PF04542">
    <property type="entry name" value="Sigma70_r2"/>
    <property type="match status" value="1"/>
</dbReference>
<dbReference type="InterPro" id="IPR013249">
    <property type="entry name" value="RNA_pol_sigma70_r4_t2"/>
</dbReference>
<gene>
    <name evidence="4" type="ORF">HNQ92_001427</name>
</gene>
<keyword evidence="5" id="KW-1185">Reference proteome</keyword>
<sequence>MPRAELLPHLFRTEFRKIVSVLGRRLGLDHLQAAEDIASDTFLLAYESWPYQGLPENPTAWLYAVAQNKAKNYLRRQQLFNQKMAPHLAQSTPEAQEPELDLSEKNIRDSQLRMLFALCHPSLPAEAQVGLALRILCGFGIEEIADAFLTHKETINKRLYRAREKLRQQHFTPEVPSETEMSQRLASVLTTLYLLFSEGYYSESHNLVLREDLCLEAMRLTYLLIEHEPTNRPPVQALLALMCFHASRFAARKNGIGDLILYQDQDETRWNQELIAKGTYYLHQAARGSTLSKYHLEATIAYWHTIKVDTPEKWEAILQLYNQLLILEYSPVAALNRTFALAKVHGNEKAIPEAEKLHLIDNQYYYVLLGELYQKMDVEQSRRYFQKALALAKTPHDQHTIKHRLAAL</sequence>
<dbReference type="AlphaFoldDB" id="A0A840TIV7"/>
<dbReference type="GO" id="GO:0016987">
    <property type="term" value="F:sigma factor activity"/>
    <property type="evidence" value="ECO:0007669"/>
    <property type="project" value="InterPro"/>
</dbReference>
<dbReference type="GO" id="GO:0003677">
    <property type="term" value="F:DNA binding"/>
    <property type="evidence" value="ECO:0007669"/>
    <property type="project" value="InterPro"/>
</dbReference>
<feature type="domain" description="DUF6596" evidence="3">
    <location>
        <begin position="184"/>
        <end position="286"/>
    </location>
</feature>
<dbReference type="SUPFAM" id="SSF88659">
    <property type="entry name" value="Sigma3 and sigma4 domains of RNA polymerase sigma factors"/>
    <property type="match status" value="1"/>
</dbReference>
<dbReference type="InterPro" id="IPR014284">
    <property type="entry name" value="RNA_pol_sigma-70_dom"/>
</dbReference>
<feature type="domain" description="RNA polymerase sigma factor 70 region 4 type 2" evidence="2">
    <location>
        <begin position="115"/>
        <end position="166"/>
    </location>
</feature>
<protein>
    <submittedName>
        <fullName evidence="4">RNA polymerase sigma-70 factor (ECF subfamily)</fullName>
    </submittedName>
</protein>
<dbReference type="Gene3D" id="1.10.1740.10">
    <property type="match status" value="1"/>
</dbReference>